<comment type="caution">
    <text evidence="1">The sequence shown here is derived from an EMBL/GenBank/DDBJ whole genome shotgun (WGS) entry which is preliminary data.</text>
</comment>
<evidence type="ECO:0000313" key="2">
    <source>
        <dbReference type="Proteomes" id="UP000285596"/>
    </source>
</evidence>
<dbReference type="RefSeq" id="WP_098020680.1">
    <property type="nucleotide sequence ID" value="NZ_QWFA01000295.1"/>
</dbReference>
<dbReference type="AlphaFoldDB" id="A0A423UQF4"/>
<accession>A0A423UQF4</accession>
<sequence length="67" mass="7244">MPDVLGHLDLLDLLVQFRERVDLGDRDQVRAAEPSALVLDAALLMGALDAGPAVEGVEPDLPWVQKI</sequence>
<dbReference type="EMBL" id="QWFA01000295">
    <property type="protein sequence ID" value="ROV64561.1"/>
    <property type="molecule type" value="Genomic_DNA"/>
</dbReference>
<organism evidence="1 2">
    <name type="scientific">Streptomyces globisporus</name>
    <dbReference type="NCBI Taxonomy" id="1908"/>
    <lineage>
        <taxon>Bacteria</taxon>
        <taxon>Bacillati</taxon>
        <taxon>Actinomycetota</taxon>
        <taxon>Actinomycetes</taxon>
        <taxon>Kitasatosporales</taxon>
        <taxon>Streptomycetaceae</taxon>
        <taxon>Streptomyces</taxon>
    </lineage>
</organism>
<proteinExistence type="predicted"/>
<evidence type="ECO:0000313" key="1">
    <source>
        <dbReference type="EMBL" id="ROV64561.1"/>
    </source>
</evidence>
<dbReference type="Proteomes" id="UP000285596">
    <property type="component" value="Unassembled WGS sequence"/>
</dbReference>
<protein>
    <submittedName>
        <fullName evidence="1">Uncharacterized protein</fullName>
    </submittedName>
</protein>
<reference evidence="1 2" key="1">
    <citation type="submission" date="2018-08" db="EMBL/GenBank/DDBJ databases">
        <title>Streptomyces globisporus 1912-4Crt, whole genome shotgun sequence.</title>
        <authorList>
            <person name="Matselyukh B."/>
        </authorList>
    </citation>
    <scope>NUCLEOTIDE SEQUENCE [LARGE SCALE GENOMIC DNA]</scope>
    <source>
        <strain evidence="1 2">1912-4Crt</strain>
    </source>
</reference>
<gene>
    <name evidence="1" type="ORF">D3105_32195</name>
</gene>
<name>A0A423UQF4_STRGL</name>